<dbReference type="STRING" id="1742972.COMA1_60052"/>
<accession>A0A0S4LQ69</accession>
<evidence type="ECO:0000313" key="3">
    <source>
        <dbReference type="EMBL" id="CUS38752.1"/>
    </source>
</evidence>
<dbReference type="InterPro" id="IPR013424">
    <property type="entry name" value="Ice-binding_C"/>
</dbReference>
<dbReference type="NCBIfam" id="TIGR02595">
    <property type="entry name" value="PEP_CTERM"/>
    <property type="match status" value="1"/>
</dbReference>
<keyword evidence="4" id="KW-1185">Reference proteome</keyword>
<dbReference type="AlphaFoldDB" id="A0A0S4LQ69"/>
<name>A0A0S4LQ69_9BACT</name>
<keyword evidence="1" id="KW-0732">Signal</keyword>
<feature type="domain" description="Ice-binding protein C-terminal" evidence="2">
    <location>
        <begin position="162"/>
        <end position="184"/>
    </location>
</feature>
<dbReference type="Pfam" id="PF07589">
    <property type="entry name" value="PEP-CTERM"/>
    <property type="match status" value="1"/>
</dbReference>
<evidence type="ECO:0000256" key="1">
    <source>
        <dbReference type="SAM" id="SignalP"/>
    </source>
</evidence>
<protein>
    <submittedName>
        <fullName evidence="3">Putative PEP-CTERM exosortase interaction domain-containing protein</fullName>
    </submittedName>
</protein>
<gene>
    <name evidence="3" type="ORF">COMA1_60052</name>
</gene>
<proteinExistence type="predicted"/>
<feature type="signal peptide" evidence="1">
    <location>
        <begin position="1"/>
        <end position="20"/>
    </location>
</feature>
<dbReference type="EMBL" id="CZQA01000012">
    <property type="protein sequence ID" value="CUS38752.1"/>
    <property type="molecule type" value="Genomic_DNA"/>
</dbReference>
<sequence length="189" mass="19363">MVCSLAVLMAGVSWVGGAQATLVACTADMADNFSGSDGCQYVTPFTGPGNDSQNLVNNQGFFGSSDWTLNGSVGNSSLLSGTQSGQSGTFSITGLAADLDALVIIKGGQGSTLVGYLYEADANGTYSWTSPYIGIFAQNGNPKDVSHFSLYTRESPGIGNDPVPEPASMLLLGSGLVALGLWRRSSGKS</sequence>
<reference evidence="3 4" key="1">
    <citation type="submission" date="2015-10" db="EMBL/GenBank/DDBJ databases">
        <authorList>
            <person name="Gilbert D.G."/>
        </authorList>
    </citation>
    <scope>NUCLEOTIDE SEQUENCE [LARGE SCALE GENOMIC DNA]</scope>
    <source>
        <strain evidence="3">COMA1</strain>
    </source>
</reference>
<evidence type="ECO:0000259" key="2">
    <source>
        <dbReference type="Pfam" id="PF07589"/>
    </source>
</evidence>
<evidence type="ECO:0000313" key="4">
    <source>
        <dbReference type="Proteomes" id="UP000199032"/>
    </source>
</evidence>
<organism evidence="3 4">
    <name type="scientific">Candidatus Nitrospira nitrosa</name>
    <dbReference type="NCBI Taxonomy" id="1742972"/>
    <lineage>
        <taxon>Bacteria</taxon>
        <taxon>Pseudomonadati</taxon>
        <taxon>Nitrospirota</taxon>
        <taxon>Nitrospiria</taxon>
        <taxon>Nitrospirales</taxon>
        <taxon>Nitrospiraceae</taxon>
        <taxon>Nitrospira</taxon>
    </lineage>
</organism>
<feature type="chain" id="PRO_5006624177" evidence="1">
    <location>
        <begin position="21"/>
        <end position="189"/>
    </location>
</feature>
<dbReference type="Proteomes" id="UP000199032">
    <property type="component" value="Unassembled WGS sequence"/>
</dbReference>